<dbReference type="InterPro" id="IPR036736">
    <property type="entry name" value="ACP-like_sf"/>
</dbReference>
<accession>A0A3N9WLU2</accession>
<feature type="domain" description="Carrier" evidence="2">
    <location>
        <begin position="79"/>
        <end position="123"/>
    </location>
</feature>
<evidence type="ECO:0000313" key="4">
    <source>
        <dbReference type="Proteomes" id="UP000282312"/>
    </source>
</evidence>
<dbReference type="AlphaFoldDB" id="A0A3N9WLU2"/>
<dbReference type="SUPFAM" id="SSF47336">
    <property type="entry name" value="ACP-like"/>
    <property type="match status" value="1"/>
</dbReference>
<evidence type="ECO:0000259" key="2">
    <source>
        <dbReference type="Pfam" id="PF00550"/>
    </source>
</evidence>
<evidence type="ECO:0000256" key="1">
    <source>
        <dbReference type="SAM" id="MobiDB-lite"/>
    </source>
</evidence>
<feature type="region of interest" description="Disordered" evidence="1">
    <location>
        <begin position="41"/>
        <end position="72"/>
    </location>
</feature>
<comment type="caution">
    <text evidence="3">The sequence shown here is derived from an EMBL/GenBank/DDBJ whole genome shotgun (WGS) entry which is preliminary data.</text>
</comment>
<gene>
    <name evidence="3" type="ORF">DLJ59_17540</name>
</gene>
<name>A0A3N9WLU2_9ACTN</name>
<dbReference type="Pfam" id="PF00550">
    <property type="entry name" value="PP-binding"/>
    <property type="match status" value="1"/>
</dbReference>
<sequence length="138" mass="14275">MVGLAAIGDVESDSACSPVDLQAGEDVAVAALGDLSDFRGHHLSRRRLGEPRAGPRARQEHSGGEGDSMGVGPTEIKAVVLEVVGEVLQQQVRNTGNFLDLGGHSFLAVQVAQAVEQRVAKSLGPVADSSAPDALRRG</sequence>
<protein>
    <recommendedName>
        <fullName evidence="2">Carrier domain-containing protein</fullName>
    </recommendedName>
</protein>
<reference evidence="3 4" key="1">
    <citation type="submission" date="2018-05" db="EMBL/GenBank/DDBJ databases">
        <title>Micromonospora from Atacama Desert.</title>
        <authorList>
            <person name="Carro L."/>
            <person name="Goodfellow M."/>
            <person name="Klenk H.-P."/>
        </authorList>
    </citation>
    <scope>NUCLEOTIDE SEQUENCE [LARGE SCALE GENOMIC DNA]</scope>
    <source>
        <strain evidence="3 4">LB39</strain>
    </source>
</reference>
<dbReference type="InterPro" id="IPR009081">
    <property type="entry name" value="PP-bd_ACP"/>
</dbReference>
<keyword evidence="4" id="KW-1185">Reference proteome</keyword>
<proteinExistence type="predicted"/>
<dbReference type="Gene3D" id="1.10.1200.10">
    <property type="entry name" value="ACP-like"/>
    <property type="match status" value="1"/>
</dbReference>
<dbReference type="EMBL" id="QGSZ01000218">
    <property type="protein sequence ID" value="RQX01814.1"/>
    <property type="molecule type" value="Genomic_DNA"/>
</dbReference>
<organism evidence="3 4">
    <name type="scientific">Micromonospora inaquosa</name>
    <dbReference type="NCBI Taxonomy" id="2203716"/>
    <lineage>
        <taxon>Bacteria</taxon>
        <taxon>Bacillati</taxon>
        <taxon>Actinomycetota</taxon>
        <taxon>Actinomycetes</taxon>
        <taxon>Micromonosporales</taxon>
        <taxon>Micromonosporaceae</taxon>
        <taxon>Micromonospora</taxon>
    </lineage>
</organism>
<dbReference type="Proteomes" id="UP000282312">
    <property type="component" value="Unassembled WGS sequence"/>
</dbReference>
<evidence type="ECO:0000313" key="3">
    <source>
        <dbReference type="EMBL" id="RQX01814.1"/>
    </source>
</evidence>